<dbReference type="AlphaFoldDB" id="A0AAD9MRD9"/>
<sequence length="152" mass="17671">MPTTITDDQLQDNKHGKLILKTRGICDDKFRWRYRTSCYHLSTKLFDHPAAIEYCQSFGATLISIETIDELKYIHRQLPISGYVWTSGKIYENNGRYTWASGVELPNDSQMWDVGEPSISSMTFCIRFSSRSLHGLDDYPCNRHYFALCELQ</sequence>
<evidence type="ECO:0000313" key="2">
    <source>
        <dbReference type="EMBL" id="KAK2141308.1"/>
    </source>
</evidence>
<accession>A0AAD9MRD9</accession>
<reference evidence="2" key="1">
    <citation type="journal article" date="2023" name="Mol. Biol. Evol.">
        <title>Third-Generation Sequencing Reveals the Adaptive Role of the Epigenome in Three Deep-Sea Polychaetes.</title>
        <authorList>
            <person name="Perez M."/>
            <person name="Aroh O."/>
            <person name="Sun Y."/>
            <person name="Lan Y."/>
            <person name="Juniper S.K."/>
            <person name="Young C.R."/>
            <person name="Angers B."/>
            <person name="Qian P.Y."/>
        </authorList>
    </citation>
    <scope>NUCLEOTIDE SEQUENCE</scope>
    <source>
        <strain evidence="2">P08H-3</strain>
    </source>
</reference>
<dbReference type="Proteomes" id="UP001208570">
    <property type="component" value="Unassembled WGS sequence"/>
</dbReference>
<comment type="caution">
    <text evidence="2">The sequence shown here is derived from an EMBL/GenBank/DDBJ whole genome shotgun (WGS) entry which is preliminary data.</text>
</comment>
<organism evidence="2 3">
    <name type="scientific">Paralvinella palmiformis</name>
    <dbReference type="NCBI Taxonomy" id="53620"/>
    <lineage>
        <taxon>Eukaryota</taxon>
        <taxon>Metazoa</taxon>
        <taxon>Spiralia</taxon>
        <taxon>Lophotrochozoa</taxon>
        <taxon>Annelida</taxon>
        <taxon>Polychaeta</taxon>
        <taxon>Sedentaria</taxon>
        <taxon>Canalipalpata</taxon>
        <taxon>Terebellida</taxon>
        <taxon>Terebelliformia</taxon>
        <taxon>Alvinellidae</taxon>
        <taxon>Paralvinella</taxon>
    </lineage>
</organism>
<dbReference type="InterPro" id="IPR001304">
    <property type="entry name" value="C-type_lectin-like"/>
</dbReference>
<evidence type="ECO:0000259" key="1">
    <source>
        <dbReference type="PROSITE" id="PS50041"/>
    </source>
</evidence>
<proteinExistence type="predicted"/>
<dbReference type="Pfam" id="PF00059">
    <property type="entry name" value="Lectin_C"/>
    <property type="match status" value="1"/>
</dbReference>
<gene>
    <name evidence="2" type="ORF">LSH36_1124g00005</name>
</gene>
<dbReference type="InterPro" id="IPR016187">
    <property type="entry name" value="CTDL_fold"/>
</dbReference>
<dbReference type="EMBL" id="JAODUP010001123">
    <property type="protein sequence ID" value="KAK2141308.1"/>
    <property type="molecule type" value="Genomic_DNA"/>
</dbReference>
<dbReference type="SMART" id="SM00034">
    <property type="entry name" value="CLECT"/>
    <property type="match status" value="1"/>
</dbReference>
<dbReference type="CDD" id="cd00037">
    <property type="entry name" value="CLECT"/>
    <property type="match status" value="1"/>
</dbReference>
<dbReference type="SUPFAM" id="SSF56436">
    <property type="entry name" value="C-type lectin-like"/>
    <property type="match status" value="1"/>
</dbReference>
<evidence type="ECO:0000313" key="3">
    <source>
        <dbReference type="Proteomes" id="UP001208570"/>
    </source>
</evidence>
<dbReference type="PROSITE" id="PS50041">
    <property type="entry name" value="C_TYPE_LECTIN_2"/>
    <property type="match status" value="1"/>
</dbReference>
<keyword evidence="3" id="KW-1185">Reference proteome</keyword>
<protein>
    <recommendedName>
        <fullName evidence="1">C-type lectin domain-containing protein</fullName>
    </recommendedName>
</protein>
<name>A0AAD9MRD9_9ANNE</name>
<dbReference type="Gene3D" id="3.10.100.10">
    <property type="entry name" value="Mannose-Binding Protein A, subunit A"/>
    <property type="match status" value="1"/>
</dbReference>
<feature type="domain" description="C-type lectin" evidence="1">
    <location>
        <begin position="34"/>
        <end position="150"/>
    </location>
</feature>
<dbReference type="InterPro" id="IPR016186">
    <property type="entry name" value="C-type_lectin-like/link_sf"/>
</dbReference>